<dbReference type="Gene3D" id="1.10.1060.10">
    <property type="entry name" value="Alpha-helical ferredoxin"/>
    <property type="match status" value="1"/>
</dbReference>
<dbReference type="Pfam" id="PF07992">
    <property type="entry name" value="Pyr_redox_2"/>
    <property type="match status" value="1"/>
</dbReference>
<evidence type="ECO:0000313" key="3">
    <source>
        <dbReference type="Proteomes" id="UP000183085"/>
    </source>
</evidence>
<accession>A0A1J5E6H8</accession>
<comment type="caution">
    <text evidence="2">The sequence shown here is derived from an EMBL/GenBank/DDBJ whole genome shotgun (WGS) entry which is preliminary data.</text>
</comment>
<gene>
    <name evidence="2" type="ORF">AUJ95_04735</name>
</gene>
<dbReference type="Proteomes" id="UP000183085">
    <property type="component" value="Unassembled WGS sequence"/>
</dbReference>
<sequence length="559" mass="61560">MAIILKKRKRKLGIRMGRRGSRETSLLRPRYVSKIPPCTFTCPAGTDIRGYLTYISQSKDYKRSNEESLKEAWYILTDKNPLPAVCGRVCPHPCENECNRKAKDNPVSINSVERFIGDYGIKNKLPLKRINEASYIEKVAVIGSGPSGLSCAYQLARRGYGVTMFESFDKPGGMLRYGIPVYRLPDDILDAEINTICELGVEIKCNVQVGKDILLDDMKKWYAAVYVAIGAHKGLNLNIPGEDAINVLTGAEYLHKVNKGEKVAIGNKVVVIGGGNSAIDAARVSKRLGAAVTILYRRTKKEMPAIEHEIVSAEEEGIVFELLSAPIEIIKDSNNLATGIKCIRMELGAPDSSGRATPQPVSGSEFVIDATMIIPSISQSPVFTGLEELKNEKGWITVDDRCQTTATGVFAGGDVTNQLGLVTEAIGLGRKAAEAIDVFLKPQETTEKTQPVTVIRHDKMNLNYYATLPRVEATGLTIEERVSNFDEVALTISHEQVIEETKRCMSCGQCFDCDNCYSYCSDNAVKKLPKGQHYEFHLETCQGCKKCAEECPCGFVDMN</sequence>
<proteinExistence type="predicted"/>
<dbReference type="Gene3D" id="3.30.70.20">
    <property type="match status" value="1"/>
</dbReference>
<dbReference type="InterPro" id="IPR009051">
    <property type="entry name" value="Helical_ferredxn"/>
</dbReference>
<dbReference type="InterPro" id="IPR028261">
    <property type="entry name" value="DPD_II"/>
</dbReference>
<reference evidence="2 3" key="1">
    <citation type="journal article" date="2016" name="Environ. Microbiol.">
        <title>Genomic resolution of a cold subsurface aquifer community provides metabolic insights for novel microbes adapted to high CO concentrations.</title>
        <authorList>
            <person name="Probst A.J."/>
            <person name="Castelle C.J."/>
            <person name="Singh A."/>
            <person name="Brown C.T."/>
            <person name="Anantharaman K."/>
            <person name="Sharon I."/>
            <person name="Hug L.A."/>
            <person name="Burstein D."/>
            <person name="Emerson J.B."/>
            <person name="Thomas B.C."/>
            <person name="Banfield J.F."/>
        </authorList>
    </citation>
    <scope>NUCLEOTIDE SEQUENCE [LARGE SCALE GENOMIC DNA]</scope>
    <source>
        <strain evidence="2">CG2_30_40_21</strain>
    </source>
</reference>
<dbReference type="PRINTS" id="PR00419">
    <property type="entry name" value="ADXRDTASE"/>
</dbReference>
<evidence type="ECO:0000259" key="1">
    <source>
        <dbReference type="PROSITE" id="PS51379"/>
    </source>
</evidence>
<name>A0A1J5E6H8_9BACT</name>
<dbReference type="InterPro" id="IPR017896">
    <property type="entry name" value="4Fe4S_Fe-S-bd"/>
</dbReference>
<dbReference type="SUPFAM" id="SSF46548">
    <property type="entry name" value="alpha-helical ferredoxin"/>
    <property type="match status" value="1"/>
</dbReference>
<protein>
    <recommendedName>
        <fullName evidence="1">4Fe-4S ferredoxin-type domain-containing protein</fullName>
    </recommendedName>
</protein>
<dbReference type="PANTHER" id="PTHR42783">
    <property type="entry name" value="GLUTAMATE SYNTHASE [NADPH] SMALL CHAIN"/>
    <property type="match status" value="1"/>
</dbReference>
<dbReference type="InterPro" id="IPR036188">
    <property type="entry name" value="FAD/NAD-bd_sf"/>
</dbReference>
<organism evidence="2 3">
    <name type="scientific">Candidatus Desantisbacteria bacterium CG2_30_40_21</name>
    <dbReference type="NCBI Taxonomy" id="1817895"/>
    <lineage>
        <taxon>Bacteria</taxon>
        <taxon>Candidatus Desantisiibacteriota</taxon>
    </lineage>
</organism>
<dbReference type="SUPFAM" id="SSF51971">
    <property type="entry name" value="Nucleotide-binding domain"/>
    <property type="match status" value="2"/>
</dbReference>
<dbReference type="GO" id="GO:0051536">
    <property type="term" value="F:iron-sulfur cluster binding"/>
    <property type="evidence" value="ECO:0007669"/>
    <property type="project" value="InterPro"/>
</dbReference>
<dbReference type="SUPFAM" id="SSF54862">
    <property type="entry name" value="4Fe-4S ferredoxins"/>
    <property type="match status" value="1"/>
</dbReference>
<dbReference type="STRING" id="1817895.AUJ95_04735"/>
<dbReference type="PROSITE" id="PS51379">
    <property type="entry name" value="4FE4S_FER_2"/>
    <property type="match status" value="1"/>
</dbReference>
<evidence type="ECO:0000313" key="2">
    <source>
        <dbReference type="EMBL" id="OIP40282.1"/>
    </source>
</evidence>
<dbReference type="NCBIfam" id="NF009410">
    <property type="entry name" value="PRK12771.1"/>
    <property type="match status" value="1"/>
</dbReference>
<dbReference type="Gene3D" id="3.50.50.60">
    <property type="entry name" value="FAD/NAD(P)-binding domain"/>
    <property type="match status" value="2"/>
</dbReference>
<dbReference type="PANTHER" id="PTHR42783:SF3">
    <property type="entry name" value="GLUTAMATE SYNTHASE [NADPH] SMALL CHAIN-RELATED"/>
    <property type="match status" value="1"/>
</dbReference>
<dbReference type="GO" id="GO:0016491">
    <property type="term" value="F:oxidoreductase activity"/>
    <property type="evidence" value="ECO:0007669"/>
    <property type="project" value="InterPro"/>
</dbReference>
<dbReference type="AlphaFoldDB" id="A0A1J5E6H8"/>
<dbReference type="EMBL" id="MNYI01000124">
    <property type="protein sequence ID" value="OIP40282.1"/>
    <property type="molecule type" value="Genomic_DNA"/>
</dbReference>
<dbReference type="Pfam" id="PF14691">
    <property type="entry name" value="Fer4_20"/>
    <property type="match status" value="1"/>
</dbReference>
<feature type="domain" description="4Fe-4S ferredoxin-type" evidence="1">
    <location>
        <begin position="532"/>
        <end position="559"/>
    </location>
</feature>
<dbReference type="InterPro" id="IPR023753">
    <property type="entry name" value="FAD/NAD-binding_dom"/>
</dbReference>